<feature type="transmembrane region" description="Helical" evidence="1">
    <location>
        <begin position="7"/>
        <end position="25"/>
    </location>
</feature>
<gene>
    <name evidence="2" type="ORF">PO878_18255</name>
</gene>
<reference evidence="2" key="1">
    <citation type="submission" date="2023-01" db="EMBL/GenBank/DDBJ databases">
        <title>The diversity of Class Acidimicrobiia in South China Sea sediment environments and the proposal of Iamia marina sp. nov., a novel species of the genus Iamia.</title>
        <authorList>
            <person name="He Y."/>
            <person name="Tian X."/>
        </authorList>
    </citation>
    <scope>NUCLEOTIDE SEQUENCE</scope>
    <source>
        <strain evidence="2">DSM 19957</strain>
    </source>
</reference>
<proteinExistence type="predicted"/>
<keyword evidence="1" id="KW-0812">Transmembrane</keyword>
<dbReference type="EMBL" id="CP116942">
    <property type="protein sequence ID" value="WCO66444.1"/>
    <property type="molecule type" value="Genomic_DNA"/>
</dbReference>
<organism evidence="2 3">
    <name type="scientific">Iamia majanohamensis</name>
    <dbReference type="NCBI Taxonomy" id="467976"/>
    <lineage>
        <taxon>Bacteria</taxon>
        <taxon>Bacillati</taxon>
        <taxon>Actinomycetota</taxon>
        <taxon>Acidimicrobiia</taxon>
        <taxon>Acidimicrobiales</taxon>
        <taxon>Iamiaceae</taxon>
        <taxon>Iamia</taxon>
    </lineage>
</organism>
<dbReference type="RefSeq" id="WP_272735967.1">
    <property type="nucleotide sequence ID" value="NZ_CP116942.1"/>
</dbReference>
<evidence type="ECO:0000313" key="3">
    <source>
        <dbReference type="Proteomes" id="UP001216390"/>
    </source>
</evidence>
<evidence type="ECO:0000256" key="1">
    <source>
        <dbReference type="SAM" id="Phobius"/>
    </source>
</evidence>
<dbReference type="Proteomes" id="UP001216390">
    <property type="component" value="Chromosome"/>
</dbReference>
<sequence length="59" mass="5872">MSGTRVGVAFMVAGAVLIVIGSLDVGGRTDVIHTLATSLIVFGAVVVSVATEGRDQAAD</sequence>
<dbReference type="AlphaFoldDB" id="A0AAF0BVJ5"/>
<feature type="transmembrane region" description="Helical" evidence="1">
    <location>
        <begin position="31"/>
        <end position="50"/>
    </location>
</feature>
<dbReference type="KEGG" id="ima:PO878_18255"/>
<keyword evidence="1" id="KW-1133">Transmembrane helix</keyword>
<keyword evidence="1" id="KW-0472">Membrane</keyword>
<keyword evidence="3" id="KW-1185">Reference proteome</keyword>
<name>A0AAF0BVJ5_9ACTN</name>
<protein>
    <submittedName>
        <fullName evidence="2">Uncharacterized protein</fullName>
    </submittedName>
</protein>
<accession>A0AAF0BVJ5</accession>
<evidence type="ECO:0000313" key="2">
    <source>
        <dbReference type="EMBL" id="WCO66444.1"/>
    </source>
</evidence>